<protein>
    <submittedName>
        <fullName evidence="2">Aminoglycoside phosphotransferase family protein</fullName>
        <ecNumber evidence="2">2.7.1.-</ecNumber>
    </submittedName>
</protein>
<dbReference type="InterPro" id="IPR011009">
    <property type="entry name" value="Kinase-like_dom_sf"/>
</dbReference>
<dbReference type="RefSeq" id="WP_346822114.1">
    <property type="nucleotide sequence ID" value="NZ_JBDKWZ010000008.1"/>
</dbReference>
<accession>A0AAW9S642</accession>
<keyword evidence="3" id="KW-1185">Reference proteome</keyword>
<dbReference type="PANTHER" id="PTHR21064:SF5">
    <property type="entry name" value="SLR1880 PROTEIN"/>
    <property type="match status" value="1"/>
</dbReference>
<dbReference type="GO" id="GO:0016740">
    <property type="term" value="F:transferase activity"/>
    <property type="evidence" value="ECO:0007669"/>
    <property type="project" value="UniProtKB-KW"/>
</dbReference>
<name>A0AAW9S642_9BACT</name>
<dbReference type="InterPro" id="IPR002575">
    <property type="entry name" value="Aminoglycoside_PTrfase"/>
</dbReference>
<dbReference type="Proteomes" id="UP001403385">
    <property type="component" value="Unassembled WGS sequence"/>
</dbReference>
<dbReference type="AlphaFoldDB" id="A0AAW9S642"/>
<keyword evidence="2" id="KW-0808">Transferase</keyword>
<comment type="caution">
    <text evidence="2">The sequence shown here is derived from an EMBL/GenBank/DDBJ whole genome shotgun (WGS) entry which is preliminary data.</text>
</comment>
<gene>
    <name evidence="2" type="ORF">AAG747_15550</name>
</gene>
<dbReference type="Gene3D" id="3.90.1200.10">
    <property type="match status" value="1"/>
</dbReference>
<proteinExistence type="predicted"/>
<reference evidence="2 3" key="1">
    <citation type="submission" date="2024-04" db="EMBL/GenBank/DDBJ databases">
        <title>Novel genus in family Flammeovirgaceae.</title>
        <authorList>
            <person name="Nguyen T.H."/>
            <person name="Vuong T.Q."/>
            <person name="Le H."/>
            <person name="Kim S.-G."/>
        </authorList>
    </citation>
    <scope>NUCLEOTIDE SEQUENCE [LARGE SCALE GENOMIC DNA]</scope>
    <source>
        <strain evidence="2 3">JCM 23209</strain>
    </source>
</reference>
<dbReference type="EMBL" id="JBDKWZ010000008">
    <property type="protein sequence ID" value="MEN7549338.1"/>
    <property type="molecule type" value="Genomic_DNA"/>
</dbReference>
<dbReference type="PANTHER" id="PTHR21064">
    <property type="entry name" value="AMINOGLYCOSIDE PHOSPHOTRANSFERASE DOMAIN-CONTAINING PROTEIN-RELATED"/>
    <property type="match status" value="1"/>
</dbReference>
<organism evidence="2 3">
    <name type="scientific">Rapidithrix thailandica</name>
    <dbReference type="NCBI Taxonomy" id="413964"/>
    <lineage>
        <taxon>Bacteria</taxon>
        <taxon>Pseudomonadati</taxon>
        <taxon>Bacteroidota</taxon>
        <taxon>Cytophagia</taxon>
        <taxon>Cytophagales</taxon>
        <taxon>Flammeovirgaceae</taxon>
        <taxon>Rapidithrix</taxon>
    </lineage>
</organism>
<evidence type="ECO:0000313" key="2">
    <source>
        <dbReference type="EMBL" id="MEN7549338.1"/>
    </source>
</evidence>
<evidence type="ECO:0000259" key="1">
    <source>
        <dbReference type="Pfam" id="PF01636"/>
    </source>
</evidence>
<evidence type="ECO:0000313" key="3">
    <source>
        <dbReference type="Proteomes" id="UP001403385"/>
    </source>
</evidence>
<dbReference type="InterPro" id="IPR050249">
    <property type="entry name" value="Pseudomonas-type_ThrB"/>
</dbReference>
<sequence>MLSEARAIFDHFQIDGDIKQAVPFGNGHINDTLRLINQDPGKDDYLLQKINHHIFKQVPELMENIQRVTEHLQQKLKTIPGCDPKREVLTLIPTKTGGIYYQDAKGDYWRVFLFIPNHRSYDIVETPEQAYEGGKTFGKFQALLADLPGGPLHETIPNFHNMVTRLETFFRTLKKDPVNRAQSVAEEIEFVEDRVKEMCLLQELREKGELPERITHNDTKFNNVLLDENDKGLCVIDLDTVMPGLVHFDFGDAIRTSANTGAEDEADLSKVEMNITMFEAYAQGFLEQTQSALTPKEIELLPYSAKFMPFIMGLRFLTDYLDGDNYYKIKFPEHNLQRARAQFKLTYSAERQMEDMKNIIFKLH</sequence>
<dbReference type="SUPFAM" id="SSF56112">
    <property type="entry name" value="Protein kinase-like (PK-like)"/>
    <property type="match status" value="1"/>
</dbReference>
<feature type="domain" description="Aminoglycoside phosphotransferase" evidence="1">
    <location>
        <begin position="22"/>
        <end position="258"/>
    </location>
</feature>
<dbReference type="Pfam" id="PF01636">
    <property type="entry name" value="APH"/>
    <property type="match status" value="1"/>
</dbReference>
<dbReference type="EC" id="2.7.1.-" evidence="2"/>